<dbReference type="RefSeq" id="WP_219848789.1">
    <property type="nucleotide sequence ID" value="NZ_LN649255.1"/>
</dbReference>
<evidence type="ECO:0000313" key="14">
    <source>
        <dbReference type="EMBL" id="CEI58678.1"/>
    </source>
</evidence>
<evidence type="ECO:0000256" key="9">
    <source>
        <dbReference type="ARBA" id="ARBA00039733"/>
    </source>
</evidence>
<dbReference type="PROSITE" id="PS00756">
    <property type="entry name" value="SECY_2"/>
    <property type="match status" value="1"/>
</dbReference>
<feature type="transmembrane region" description="Helical" evidence="10">
    <location>
        <begin position="203"/>
        <end position="223"/>
    </location>
</feature>
<dbReference type="PRINTS" id="PR00303">
    <property type="entry name" value="SECYTRNLCASE"/>
</dbReference>
<dbReference type="InterPro" id="IPR023201">
    <property type="entry name" value="SecY_dom_sf"/>
</dbReference>
<evidence type="ECO:0000256" key="2">
    <source>
        <dbReference type="ARBA" id="ARBA00005751"/>
    </source>
</evidence>
<feature type="transmembrane region" description="Helical" evidence="10">
    <location>
        <begin position="171"/>
        <end position="188"/>
    </location>
</feature>
<keyword evidence="6 10" id="KW-1133">Transmembrane helix</keyword>
<dbReference type="PROSITE" id="PS00755">
    <property type="entry name" value="SECY_1"/>
    <property type="match status" value="1"/>
</dbReference>
<evidence type="ECO:0000256" key="4">
    <source>
        <dbReference type="ARBA" id="ARBA00022692"/>
    </source>
</evidence>
<keyword evidence="4 10" id="KW-0812">Transmembrane</keyword>
<dbReference type="Pfam" id="PF00344">
    <property type="entry name" value="SecY"/>
    <property type="match status" value="1"/>
</dbReference>
<dbReference type="PANTHER" id="PTHR10906">
    <property type="entry name" value="SECY/SEC61-ALPHA FAMILY MEMBER"/>
    <property type="match status" value="1"/>
</dbReference>
<feature type="transmembrane region" description="Helical" evidence="10">
    <location>
        <begin position="353"/>
        <end position="371"/>
    </location>
</feature>
<keyword evidence="7 10" id="KW-0811">Translocation</keyword>
<name>A0A8D9N805_9GAMM</name>
<comment type="subunit">
    <text evidence="10">Component of the Sec protein translocase complex. Heterotrimer consisting of SecY, SecE and SecG subunits. The heterotrimers can form oligomers, although 1 heterotrimer is thought to be able to translocate proteins. Interacts with the ribosome. Interacts with SecDF, and other proteins may be involved. Interacts with SecA.</text>
</comment>
<sequence length="420" mass="47341">MINIYKELLKKIRFILVSIIIYRIGVHIPVPGINTYQLSILFKENNANIISLFNMFSGGALERMSIFSLGLMPYISASIIIQLMSVSFPKIEKLKKEGELGKNKITKYIRYSTVILAFIQSTGIALGLVGRKVLNYKGLIFYLTIILTFVTGAIFLMWLGEQITEKGIGNGISLIIFSGLLAGVPNALKKTLYLTRKDNSWDLIPIFELLILVIIKIALIVLIESGQRRIKVNYPRHQIGKKMYASQSSYLPIKVNMAGVIPPIFASSILLFTASLGQWINKSNGIIQALSPGKPLYIIFFVVSVIFFSFFYTSIIFNSKEVAFNLKKTGGVIQGIRPGEKTARYIEKVTKKLNLFGAIYITFFSLIPQIIMVYCTIPFYFGGTSILIMVVVVMDFITQIQSYLMSKKYEIVGYRNKKEI</sequence>
<feature type="transmembrane region" description="Helical" evidence="10">
    <location>
        <begin position="377"/>
        <end position="398"/>
    </location>
</feature>
<protein>
    <recommendedName>
        <fullName evidence="9 10">Protein translocase subunit SecY</fullName>
    </recommendedName>
</protein>
<evidence type="ECO:0000256" key="6">
    <source>
        <dbReference type="ARBA" id="ARBA00022989"/>
    </source>
</evidence>
<evidence type="ECO:0000256" key="11">
    <source>
        <dbReference type="RuleBase" id="RU000537"/>
    </source>
</evidence>
<feature type="transmembrane region" description="Helical" evidence="10">
    <location>
        <begin position="108"/>
        <end position="128"/>
    </location>
</feature>
<dbReference type="EMBL" id="LN649255">
    <property type="protein sequence ID" value="CEI58678.1"/>
    <property type="molecule type" value="Genomic_DNA"/>
</dbReference>
<feature type="transmembrane region" description="Helical" evidence="10">
    <location>
        <begin position="140"/>
        <end position="159"/>
    </location>
</feature>
<comment type="similarity">
    <text evidence="2 10 13">Belongs to the SecY/SEC61-alpha family.</text>
</comment>
<feature type="transmembrane region" description="Helical" evidence="10">
    <location>
        <begin position="66"/>
        <end position="88"/>
    </location>
</feature>
<comment type="subcellular location">
    <subcellularLocation>
        <location evidence="10">Cell membrane</location>
        <topology evidence="10">Multi-pass membrane protein</topology>
    </subcellularLocation>
    <subcellularLocation>
        <location evidence="1 12">Membrane</location>
        <topology evidence="1 12">Multi-pass membrane protein</topology>
    </subcellularLocation>
</comment>
<keyword evidence="8 10" id="KW-0472">Membrane</keyword>
<evidence type="ECO:0000256" key="10">
    <source>
        <dbReference type="HAMAP-Rule" id="MF_01465"/>
    </source>
</evidence>
<organism evidence="14 15">
    <name type="scientific">Candidatus Portiera aleyrodidarum</name>
    <name type="common">primary endosymbiont of Bemisia tabaci</name>
    <dbReference type="NCBI Taxonomy" id="91844"/>
    <lineage>
        <taxon>Bacteria</taxon>
        <taxon>Pseudomonadati</taxon>
        <taxon>Pseudomonadota</taxon>
        <taxon>Gammaproteobacteria</taxon>
        <taxon>Candidatus Johnevansiales</taxon>
        <taxon>Candidatus Johnevansiaceae</taxon>
        <taxon>Candidatus Portiera</taxon>
    </lineage>
</organism>
<comment type="function">
    <text evidence="10 11">The central subunit of the protein translocation channel SecYEG. Consists of two halves formed by TMs 1-5 and 6-10. These two domains form a lateral gate at the front which open onto the bilayer between TMs 2 and 7, and are clamped together by SecE at the back. The channel is closed by both a pore ring composed of hydrophobic SecY resides and a short helix (helix 2A) on the extracellular side of the membrane which forms a plug. The plug probably moves laterally to allow the channel to open. The ring and the pore may move independently.</text>
</comment>
<evidence type="ECO:0000256" key="5">
    <source>
        <dbReference type="ARBA" id="ARBA00022927"/>
    </source>
</evidence>
<evidence type="ECO:0000313" key="15">
    <source>
        <dbReference type="Proteomes" id="UP000032800"/>
    </source>
</evidence>
<dbReference type="GO" id="GO:0006605">
    <property type="term" value="P:protein targeting"/>
    <property type="evidence" value="ECO:0007669"/>
    <property type="project" value="UniProtKB-UniRule"/>
</dbReference>
<dbReference type="SUPFAM" id="SSF103491">
    <property type="entry name" value="Preprotein translocase SecY subunit"/>
    <property type="match status" value="1"/>
</dbReference>
<evidence type="ECO:0000256" key="13">
    <source>
        <dbReference type="RuleBase" id="RU004349"/>
    </source>
</evidence>
<dbReference type="InterPro" id="IPR002208">
    <property type="entry name" value="SecY/SEC61-alpha"/>
</dbReference>
<dbReference type="GO" id="GO:0005886">
    <property type="term" value="C:plasma membrane"/>
    <property type="evidence" value="ECO:0007669"/>
    <property type="project" value="UniProtKB-SubCell"/>
</dbReference>
<proteinExistence type="inferred from homology"/>
<dbReference type="FunFam" id="1.10.3370.10:FF:000001">
    <property type="entry name" value="Preprotein translocase subunit SecY"/>
    <property type="match status" value="1"/>
</dbReference>
<feature type="transmembrane region" description="Helical" evidence="10">
    <location>
        <begin position="251"/>
        <end position="276"/>
    </location>
</feature>
<feature type="transmembrane region" description="Helical" evidence="10">
    <location>
        <begin position="12"/>
        <end position="30"/>
    </location>
</feature>
<evidence type="ECO:0000256" key="8">
    <source>
        <dbReference type="ARBA" id="ARBA00023136"/>
    </source>
</evidence>
<dbReference type="GO" id="GO:0043952">
    <property type="term" value="P:protein transport by the Sec complex"/>
    <property type="evidence" value="ECO:0007669"/>
    <property type="project" value="UniProtKB-UniRule"/>
</dbReference>
<dbReference type="InterPro" id="IPR026593">
    <property type="entry name" value="SecY"/>
</dbReference>
<keyword evidence="5 10" id="KW-0653">Protein transport</keyword>
<feature type="transmembrane region" description="Helical" evidence="10">
    <location>
        <begin position="296"/>
        <end position="317"/>
    </location>
</feature>
<dbReference type="KEGG" id="plc:PAD_118"/>
<evidence type="ECO:0000256" key="1">
    <source>
        <dbReference type="ARBA" id="ARBA00004141"/>
    </source>
</evidence>
<dbReference type="InterPro" id="IPR030659">
    <property type="entry name" value="SecY_CS"/>
</dbReference>
<gene>
    <name evidence="10 14" type="primary">secY</name>
    <name evidence="14" type="ORF">PAD_118</name>
</gene>
<evidence type="ECO:0000256" key="7">
    <source>
        <dbReference type="ARBA" id="ARBA00023010"/>
    </source>
</evidence>
<dbReference type="Proteomes" id="UP000032800">
    <property type="component" value="Chromosome I"/>
</dbReference>
<reference evidence="14 15" key="1">
    <citation type="journal article" date="2015" name="Genome Biol. Evol.">
        <title>Genome evolution in the primary endosymbiont of whiteflies sheds light on their divergence.</title>
        <authorList>
            <person name="Santos-Garcia D."/>
            <person name="Vargas-Chavez C."/>
            <person name="Moya A."/>
            <person name="Latorre A."/>
            <person name="Silva"/>
            <person name="F J."/>
        </authorList>
    </citation>
    <scope>NUCLEOTIDE SEQUENCE [LARGE SCALE GENOMIC DNA]</scope>
    <source>
        <strain evidence="15">AD-VLC</strain>
    </source>
</reference>
<evidence type="ECO:0000256" key="12">
    <source>
        <dbReference type="RuleBase" id="RU003484"/>
    </source>
</evidence>
<keyword evidence="10" id="KW-1003">Cell membrane</keyword>
<dbReference type="PIRSF" id="PIRSF004557">
    <property type="entry name" value="SecY"/>
    <property type="match status" value="1"/>
</dbReference>
<dbReference type="NCBIfam" id="TIGR00967">
    <property type="entry name" value="3a0501s007"/>
    <property type="match status" value="1"/>
</dbReference>
<evidence type="ECO:0000256" key="3">
    <source>
        <dbReference type="ARBA" id="ARBA00022448"/>
    </source>
</evidence>
<dbReference type="AlphaFoldDB" id="A0A8D9N805"/>
<keyword evidence="3 10" id="KW-0813">Transport</keyword>
<accession>A0A8D9N805</accession>
<dbReference type="GO" id="GO:0065002">
    <property type="term" value="P:intracellular protein transmembrane transport"/>
    <property type="evidence" value="ECO:0007669"/>
    <property type="project" value="UniProtKB-UniRule"/>
</dbReference>
<dbReference type="HAMAP" id="MF_01465">
    <property type="entry name" value="SecY"/>
    <property type="match status" value="1"/>
</dbReference>
<dbReference type="Gene3D" id="1.10.3370.10">
    <property type="entry name" value="SecY subunit domain"/>
    <property type="match status" value="1"/>
</dbReference>